<dbReference type="InterPro" id="IPR052024">
    <property type="entry name" value="Methanogen_methyltrans"/>
</dbReference>
<protein>
    <recommendedName>
        <fullName evidence="1">Uroporphyrinogen decarboxylase (URO-D) domain-containing protein</fullName>
    </recommendedName>
</protein>
<dbReference type="EMBL" id="WJJP01000676">
    <property type="protein sequence ID" value="MBD3327036.1"/>
    <property type="molecule type" value="Genomic_DNA"/>
</dbReference>
<reference evidence="2" key="1">
    <citation type="submission" date="2019-11" db="EMBL/GenBank/DDBJ databases">
        <title>Microbial mats filling the niche in hypersaline microbial mats.</title>
        <authorList>
            <person name="Wong H.L."/>
            <person name="Macleod F.I."/>
            <person name="White R.A. III"/>
            <person name="Burns B.P."/>
        </authorList>
    </citation>
    <scope>NUCLEOTIDE SEQUENCE</scope>
    <source>
        <strain evidence="2">Rbin_158</strain>
    </source>
</reference>
<dbReference type="InterPro" id="IPR038071">
    <property type="entry name" value="UROD/MetE-like_sf"/>
</dbReference>
<dbReference type="GO" id="GO:0004853">
    <property type="term" value="F:uroporphyrinogen decarboxylase activity"/>
    <property type="evidence" value="ECO:0007669"/>
    <property type="project" value="InterPro"/>
</dbReference>
<dbReference type="Pfam" id="PF01208">
    <property type="entry name" value="URO-D"/>
    <property type="match status" value="1"/>
</dbReference>
<evidence type="ECO:0000259" key="1">
    <source>
        <dbReference type="Pfam" id="PF01208"/>
    </source>
</evidence>
<organism evidence="2 3">
    <name type="scientific">candidate division KSB3 bacterium</name>
    <dbReference type="NCBI Taxonomy" id="2044937"/>
    <lineage>
        <taxon>Bacteria</taxon>
        <taxon>candidate division KSB3</taxon>
    </lineage>
</organism>
<evidence type="ECO:0000313" key="3">
    <source>
        <dbReference type="Proteomes" id="UP000649604"/>
    </source>
</evidence>
<dbReference type="PANTHER" id="PTHR47099">
    <property type="entry name" value="METHYLCOBAMIDE:COM METHYLTRANSFERASE MTBA"/>
    <property type="match status" value="1"/>
</dbReference>
<dbReference type="Proteomes" id="UP000649604">
    <property type="component" value="Unassembled WGS sequence"/>
</dbReference>
<feature type="domain" description="Uroporphyrinogen decarboxylase (URO-D)" evidence="1">
    <location>
        <begin position="74"/>
        <end position="305"/>
    </location>
</feature>
<accession>A0A9D5JZW3</accession>
<sequence length="312" mass="35301">MNTMSKKERMDAVFAGEEVDRPPFSLWYHFGLQHMPGEEHAKAQLDFYRAYNLDWLKVMSDYSYPFPEGVTDFTTSADLLKLDRFEIEHSPYGEQLKAIELISQDLQGETICLDTVFNPWNIIRRSLVKDAMGDYMRDEPQALHHALEVVTDNMIAYCQNIIERGADGLFISVPASSEYVSYDEYKTFMEPYDLKLFRSVKGFAPIVIAHIHGNDLYFKDVLAYALDGISWADRAAGPSLAEARQMYDGVLMGGIDHTNFSYTRLSTLQGQVRDALHVGGNRKFILAPGCSVQTYAFPEIIRGVCHAAGIHA</sequence>
<evidence type="ECO:0000313" key="2">
    <source>
        <dbReference type="EMBL" id="MBD3327036.1"/>
    </source>
</evidence>
<dbReference type="Gene3D" id="3.20.20.210">
    <property type="match status" value="1"/>
</dbReference>
<dbReference type="GO" id="GO:0006779">
    <property type="term" value="P:porphyrin-containing compound biosynthetic process"/>
    <property type="evidence" value="ECO:0007669"/>
    <property type="project" value="InterPro"/>
</dbReference>
<proteinExistence type="predicted"/>
<dbReference type="SUPFAM" id="SSF51726">
    <property type="entry name" value="UROD/MetE-like"/>
    <property type="match status" value="1"/>
</dbReference>
<comment type="caution">
    <text evidence="2">The sequence shown here is derived from an EMBL/GenBank/DDBJ whole genome shotgun (WGS) entry which is preliminary data.</text>
</comment>
<dbReference type="InterPro" id="IPR000257">
    <property type="entry name" value="Uroporphyrinogen_deCOase"/>
</dbReference>
<dbReference type="PANTHER" id="PTHR47099:SF1">
    <property type="entry name" value="METHYLCOBAMIDE:COM METHYLTRANSFERASE MTBA"/>
    <property type="match status" value="1"/>
</dbReference>
<name>A0A9D5JZW3_9BACT</name>
<gene>
    <name evidence="2" type="ORF">GF339_20790</name>
</gene>
<dbReference type="AlphaFoldDB" id="A0A9D5JZW3"/>